<dbReference type="InterPro" id="IPR029068">
    <property type="entry name" value="Glyas_Bleomycin-R_OHBP_Dase"/>
</dbReference>
<accession>A0ABV6KTS1</accession>
<sequence length="116" mass="12876">MGKLVGFELNSQDPKKAASFYSTVFGWEISEPHWDYQTVTTTKDQQSGINGGIAKGPHDYPHGIRLQLEVDSIEEAITKATANGALVVRDKMEFEEFYLAYIVDPVGLGLGLIERK</sequence>
<dbReference type="InterPro" id="IPR037523">
    <property type="entry name" value="VOC_core"/>
</dbReference>
<name>A0ABV6KTS1_9BACI</name>
<reference evidence="2 3" key="1">
    <citation type="submission" date="2024-09" db="EMBL/GenBank/DDBJ databases">
        <authorList>
            <person name="Sun Q."/>
            <person name="Mori K."/>
        </authorList>
    </citation>
    <scope>NUCLEOTIDE SEQUENCE [LARGE SCALE GENOMIC DNA]</scope>
    <source>
        <strain evidence="2 3">CGMCC 1.9126</strain>
    </source>
</reference>
<comment type="caution">
    <text evidence="2">The sequence shown here is derived from an EMBL/GenBank/DDBJ whole genome shotgun (WGS) entry which is preliminary data.</text>
</comment>
<dbReference type="SUPFAM" id="SSF54593">
    <property type="entry name" value="Glyoxalase/Bleomycin resistance protein/Dihydroxybiphenyl dioxygenase"/>
    <property type="match status" value="1"/>
</dbReference>
<keyword evidence="3" id="KW-1185">Reference proteome</keyword>
<dbReference type="InterPro" id="IPR041581">
    <property type="entry name" value="Glyoxalase_6"/>
</dbReference>
<dbReference type="PROSITE" id="PS51819">
    <property type="entry name" value="VOC"/>
    <property type="match status" value="1"/>
</dbReference>
<dbReference type="EMBL" id="JBHLUU010000110">
    <property type="protein sequence ID" value="MFC0476723.1"/>
    <property type="molecule type" value="Genomic_DNA"/>
</dbReference>
<dbReference type="Pfam" id="PF18029">
    <property type="entry name" value="Glyoxalase_6"/>
    <property type="match status" value="1"/>
</dbReference>
<evidence type="ECO:0000313" key="2">
    <source>
        <dbReference type="EMBL" id="MFC0476723.1"/>
    </source>
</evidence>
<evidence type="ECO:0000313" key="3">
    <source>
        <dbReference type="Proteomes" id="UP001589738"/>
    </source>
</evidence>
<organism evidence="2 3">
    <name type="scientific">Robertmurraya beringensis</name>
    <dbReference type="NCBI Taxonomy" id="641660"/>
    <lineage>
        <taxon>Bacteria</taxon>
        <taxon>Bacillati</taxon>
        <taxon>Bacillota</taxon>
        <taxon>Bacilli</taxon>
        <taxon>Bacillales</taxon>
        <taxon>Bacillaceae</taxon>
        <taxon>Robertmurraya</taxon>
    </lineage>
</organism>
<dbReference type="RefSeq" id="WP_340905133.1">
    <property type="nucleotide sequence ID" value="NZ_JBHLUU010000110.1"/>
</dbReference>
<feature type="domain" description="VOC" evidence="1">
    <location>
        <begin position="3"/>
        <end position="115"/>
    </location>
</feature>
<dbReference type="PANTHER" id="PTHR33993">
    <property type="entry name" value="GLYOXALASE-RELATED"/>
    <property type="match status" value="1"/>
</dbReference>
<protein>
    <submittedName>
        <fullName evidence="2">VOC family protein</fullName>
    </submittedName>
</protein>
<dbReference type="Proteomes" id="UP001589738">
    <property type="component" value="Unassembled WGS sequence"/>
</dbReference>
<gene>
    <name evidence="2" type="ORF">ACFFHF_16090</name>
</gene>
<proteinExistence type="predicted"/>
<evidence type="ECO:0000259" key="1">
    <source>
        <dbReference type="PROSITE" id="PS51819"/>
    </source>
</evidence>
<dbReference type="InterPro" id="IPR052164">
    <property type="entry name" value="Anthracycline_SecMetBiosynth"/>
</dbReference>
<dbReference type="Gene3D" id="3.10.180.10">
    <property type="entry name" value="2,3-Dihydroxybiphenyl 1,2-Dioxygenase, domain 1"/>
    <property type="match status" value="1"/>
</dbReference>